<proteinExistence type="predicted"/>
<keyword evidence="2" id="KW-1185">Reference proteome</keyword>
<sequence length="287" mass="32848">MDPFHYIHLSDAHVDIRGSHVAIFLRYDGEAGSTTAVVINFLDGRWSRIVEEPVLRIREAIKSRCNADVNAEPPFVHLIYLSSIIRWWNNVLLYFNQQLIAHEKRLQDDMEKSDSTNLDLNTVINKALHIMAAHLHSYSSKLERLEDILREFLSRYEKPTSLIDMGDGDANDAEQTHDWNRVKFAFEQILSRLKAIRVFGKELESKIENILALLFNQIQVTNDRTMQAILQAAQKDASASHKVAVSMKEDSIAMKTQSFLVMLPRMHKTLTFFALTGSSVNAILPEK</sequence>
<accession>A0A6A6D7M6</accession>
<name>A0A6A6D7M6_9PEZI</name>
<dbReference type="AlphaFoldDB" id="A0A6A6D7M6"/>
<gene>
    <name evidence="1" type="ORF">K469DRAFT_756734</name>
</gene>
<reference evidence="1" key="1">
    <citation type="journal article" date="2020" name="Stud. Mycol.">
        <title>101 Dothideomycetes genomes: a test case for predicting lifestyles and emergence of pathogens.</title>
        <authorList>
            <person name="Haridas S."/>
            <person name="Albert R."/>
            <person name="Binder M."/>
            <person name="Bloem J."/>
            <person name="Labutti K."/>
            <person name="Salamov A."/>
            <person name="Andreopoulos B."/>
            <person name="Baker S."/>
            <person name="Barry K."/>
            <person name="Bills G."/>
            <person name="Bluhm B."/>
            <person name="Cannon C."/>
            <person name="Castanera R."/>
            <person name="Culley D."/>
            <person name="Daum C."/>
            <person name="Ezra D."/>
            <person name="Gonzalez J."/>
            <person name="Henrissat B."/>
            <person name="Kuo A."/>
            <person name="Liang C."/>
            <person name="Lipzen A."/>
            <person name="Lutzoni F."/>
            <person name="Magnuson J."/>
            <person name="Mondo S."/>
            <person name="Nolan M."/>
            <person name="Ohm R."/>
            <person name="Pangilinan J."/>
            <person name="Park H.-J."/>
            <person name="Ramirez L."/>
            <person name="Alfaro M."/>
            <person name="Sun H."/>
            <person name="Tritt A."/>
            <person name="Yoshinaga Y."/>
            <person name="Zwiers L.-H."/>
            <person name="Turgeon B."/>
            <person name="Goodwin S."/>
            <person name="Spatafora J."/>
            <person name="Crous P."/>
            <person name="Grigoriev I."/>
        </authorList>
    </citation>
    <scope>NUCLEOTIDE SEQUENCE</scope>
    <source>
        <strain evidence="1">CBS 207.26</strain>
    </source>
</reference>
<organism evidence="1 2">
    <name type="scientific">Zopfia rhizophila CBS 207.26</name>
    <dbReference type="NCBI Taxonomy" id="1314779"/>
    <lineage>
        <taxon>Eukaryota</taxon>
        <taxon>Fungi</taxon>
        <taxon>Dikarya</taxon>
        <taxon>Ascomycota</taxon>
        <taxon>Pezizomycotina</taxon>
        <taxon>Dothideomycetes</taxon>
        <taxon>Dothideomycetes incertae sedis</taxon>
        <taxon>Zopfiaceae</taxon>
        <taxon>Zopfia</taxon>
    </lineage>
</organism>
<dbReference type="EMBL" id="ML994936">
    <property type="protein sequence ID" value="KAF2174438.1"/>
    <property type="molecule type" value="Genomic_DNA"/>
</dbReference>
<protein>
    <submittedName>
        <fullName evidence="1">Uncharacterized protein</fullName>
    </submittedName>
</protein>
<evidence type="ECO:0000313" key="2">
    <source>
        <dbReference type="Proteomes" id="UP000800200"/>
    </source>
</evidence>
<dbReference type="OrthoDB" id="3561681at2759"/>
<dbReference type="Proteomes" id="UP000800200">
    <property type="component" value="Unassembled WGS sequence"/>
</dbReference>
<evidence type="ECO:0000313" key="1">
    <source>
        <dbReference type="EMBL" id="KAF2174438.1"/>
    </source>
</evidence>